<name>A0ABW0BT24_9BACT</name>
<accession>A0ABW0BT24</accession>
<reference evidence="2" key="1">
    <citation type="journal article" date="2019" name="Int. J. Syst. Evol. Microbiol.">
        <title>The Global Catalogue of Microorganisms (GCM) 10K type strain sequencing project: providing services to taxonomists for standard genome sequencing and annotation.</title>
        <authorList>
            <consortium name="The Broad Institute Genomics Platform"/>
            <consortium name="The Broad Institute Genome Sequencing Center for Infectious Disease"/>
            <person name="Wu L."/>
            <person name="Ma J."/>
        </authorList>
    </citation>
    <scope>NUCLEOTIDE SEQUENCE [LARGE SCALE GENOMIC DNA]</scope>
    <source>
        <strain evidence="2">CGMCC 1.7030</strain>
    </source>
</reference>
<evidence type="ECO:0000313" key="2">
    <source>
        <dbReference type="Proteomes" id="UP001596163"/>
    </source>
</evidence>
<protein>
    <recommendedName>
        <fullName evidence="3">DUF1593 domain-containing protein</fullName>
    </recommendedName>
</protein>
<gene>
    <name evidence="1" type="ORF">ACFPIK_03190</name>
</gene>
<evidence type="ECO:0008006" key="3">
    <source>
        <dbReference type="Google" id="ProtNLM"/>
    </source>
</evidence>
<proteinExistence type="predicted"/>
<comment type="caution">
    <text evidence="1">The sequence shown here is derived from an EMBL/GenBank/DDBJ whole genome shotgun (WGS) entry which is preliminary data.</text>
</comment>
<keyword evidence="2" id="KW-1185">Reference proteome</keyword>
<dbReference type="RefSeq" id="WP_377912145.1">
    <property type="nucleotide sequence ID" value="NZ_JBHSKS010000002.1"/>
</dbReference>
<dbReference type="Proteomes" id="UP001596163">
    <property type="component" value="Unassembled WGS sequence"/>
</dbReference>
<evidence type="ECO:0000313" key="1">
    <source>
        <dbReference type="EMBL" id="MFC5190756.1"/>
    </source>
</evidence>
<dbReference type="EMBL" id="JBHSKS010000002">
    <property type="protein sequence ID" value="MFC5190756.1"/>
    <property type="molecule type" value="Genomic_DNA"/>
</dbReference>
<organism evidence="1 2">
    <name type="scientific">Algoriphagus aquatilis</name>
    <dbReference type="NCBI Taxonomy" id="490186"/>
    <lineage>
        <taxon>Bacteria</taxon>
        <taxon>Pseudomonadati</taxon>
        <taxon>Bacteroidota</taxon>
        <taxon>Cytophagia</taxon>
        <taxon>Cytophagales</taxon>
        <taxon>Cyclobacteriaceae</taxon>
        <taxon>Algoriphagus</taxon>
    </lineage>
</organism>
<sequence>MKYLIRLVISLFSISFFLIPMTYGQTIPFSTGRIIISSDGNEHDEDDWAATPMSLALLAANGLQDRVTVYSFSDHTWGSDKEKPGAAAQMRESAFIGAKMFGFKKTKFIEAVNAPNYAIIEITTQINESSAKNPLTIIAAGPMEVIGNSLNEADSTKLKYVRLISHSTWNDEHADKPYEWETHKGWTWEKIKESFGSKGLQLDHILDQNGGEGYEGLKAKKSAYDWIKTSPKKDGKPFEKGSWDWLYGRLEAAQKGDEFDPSDAGMIIYLLTGKQNTSPEDVRAILENPQKFK</sequence>